<gene>
    <name evidence="1" type="ORF">F7231_18585</name>
</gene>
<accession>A0ABX0QME4</accession>
<organism evidence="1 2">
    <name type="scientific">Fibrivirga algicola</name>
    <dbReference type="NCBI Taxonomy" id="2950420"/>
    <lineage>
        <taxon>Bacteria</taxon>
        <taxon>Pseudomonadati</taxon>
        <taxon>Bacteroidota</taxon>
        <taxon>Cytophagia</taxon>
        <taxon>Cytophagales</taxon>
        <taxon>Spirosomataceae</taxon>
        <taxon>Fibrivirga</taxon>
    </lineage>
</organism>
<dbReference type="EMBL" id="WAEL01000007">
    <property type="protein sequence ID" value="NID12187.1"/>
    <property type="molecule type" value="Genomic_DNA"/>
</dbReference>
<evidence type="ECO:0000313" key="2">
    <source>
        <dbReference type="Proteomes" id="UP000606008"/>
    </source>
</evidence>
<evidence type="ECO:0000313" key="1">
    <source>
        <dbReference type="EMBL" id="NID12187.1"/>
    </source>
</evidence>
<dbReference type="Pfam" id="PF12669">
    <property type="entry name" value="FeoB_associated"/>
    <property type="match status" value="1"/>
</dbReference>
<dbReference type="RefSeq" id="WP_166693032.1">
    <property type="nucleotide sequence ID" value="NZ_WAEL01000007.1"/>
</dbReference>
<dbReference type="Proteomes" id="UP000606008">
    <property type="component" value="Unassembled WGS sequence"/>
</dbReference>
<keyword evidence="2" id="KW-1185">Reference proteome</keyword>
<protein>
    <submittedName>
        <fullName evidence="1">FeoB-associated Cys-rich membrane protein</fullName>
    </submittedName>
</protein>
<sequence length="56" mass="6193">MQTILVFVLFALALGYLGWRVYKRFSVKEAGCGKGCGCASDNQVATQRNIRLPSVR</sequence>
<comment type="caution">
    <text evidence="1">The sequence shown here is derived from an EMBL/GenBank/DDBJ whole genome shotgun (WGS) entry which is preliminary data.</text>
</comment>
<name>A0ABX0QME4_9BACT</name>
<proteinExistence type="predicted"/>
<reference evidence="1" key="1">
    <citation type="submission" date="2024-05" db="EMBL/GenBank/DDBJ databases">
        <authorList>
            <person name="Jung D.-H."/>
        </authorList>
    </citation>
    <scope>NUCLEOTIDE SEQUENCE</scope>
    <source>
        <strain evidence="1">JA-25</strain>
    </source>
</reference>